<dbReference type="EMBL" id="CP058214">
    <property type="protein sequence ID" value="QPC43204.1"/>
    <property type="molecule type" value="Genomic_DNA"/>
</dbReference>
<organism evidence="2 3">
    <name type="scientific">Kaustia mangrovi</name>
    <dbReference type="NCBI Taxonomy" id="2593653"/>
    <lineage>
        <taxon>Bacteria</taxon>
        <taxon>Pseudomonadati</taxon>
        <taxon>Pseudomonadota</taxon>
        <taxon>Alphaproteobacteria</taxon>
        <taxon>Hyphomicrobiales</taxon>
        <taxon>Parvibaculaceae</taxon>
        <taxon>Kaustia</taxon>
    </lineage>
</organism>
<dbReference type="KEGG" id="kmn:HW532_11195"/>
<keyword evidence="1" id="KW-0732">Signal</keyword>
<dbReference type="Pfam" id="PF11306">
    <property type="entry name" value="DUF3108"/>
    <property type="match status" value="1"/>
</dbReference>
<feature type="signal peptide" evidence="1">
    <location>
        <begin position="1"/>
        <end position="35"/>
    </location>
</feature>
<evidence type="ECO:0000256" key="1">
    <source>
        <dbReference type="SAM" id="SignalP"/>
    </source>
</evidence>
<proteinExistence type="predicted"/>
<evidence type="ECO:0000313" key="2">
    <source>
        <dbReference type="EMBL" id="QPC43204.1"/>
    </source>
</evidence>
<accession>A0A7S8C4T0</accession>
<protein>
    <submittedName>
        <fullName evidence="2">DUF3108 domain-containing protein</fullName>
    </submittedName>
</protein>
<name>A0A7S8C4T0_9HYPH</name>
<gene>
    <name evidence="2" type="ORF">HW532_11195</name>
</gene>
<evidence type="ECO:0000313" key="3">
    <source>
        <dbReference type="Proteomes" id="UP000593594"/>
    </source>
</evidence>
<sequence length="289" mass="31278">MAVSSPGSVSTLRGCARGLAAAAVLSAGLGGEALAAPTEPLSLSFELFAKGVRVYAIDFDADLGPSGYKADVKARTVGIASWFIDESYTLRASGRFAGEQARPAHYYDRKDEDGESKTAEVSWASGKVSAKRSYKLDSDRAAAVQKVLTPTIPDPLSAILTRAIDMADQPCKGAQRIYDGKQIYEFVFSFVKRDDFGERDAGVYRGPSYQCKVEYKPVAGQSERKLKRLAKKRQIYRVWFAPVASKALGRDILLPIAATGEVKGHDVVIYTRAATIAGRPLNQKSLASR</sequence>
<dbReference type="Proteomes" id="UP000593594">
    <property type="component" value="Chromosome"/>
</dbReference>
<dbReference type="InterPro" id="IPR021457">
    <property type="entry name" value="DUF3108"/>
</dbReference>
<dbReference type="RefSeq" id="WP_213160565.1">
    <property type="nucleotide sequence ID" value="NZ_CP058214.1"/>
</dbReference>
<dbReference type="AlphaFoldDB" id="A0A7S8C4T0"/>
<keyword evidence="3" id="KW-1185">Reference proteome</keyword>
<reference evidence="2 3" key="1">
    <citation type="submission" date="2020-06" db="EMBL/GenBank/DDBJ databases">
        <title>Genome sequence of 2 isolates from Red Sea Mangroves.</title>
        <authorList>
            <person name="Sefrji F."/>
            <person name="Michoud G."/>
            <person name="Merlino G."/>
            <person name="Daffonchio D."/>
        </authorList>
    </citation>
    <scope>NUCLEOTIDE SEQUENCE [LARGE SCALE GENOMIC DNA]</scope>
    <source>
        <strain evidence="2 3">R1DC25</strain>
    </source>
</reference>
<feature type="chain" id="PRO_5032782872" evidence="1">
    <location>
        <begin position="36"/>
        <end position="289"/>
    </location>
</feature>